<organism evidence="4 5">
    <name type="scientific">Scomber scombrus</name>
    <name type="common">Atlantic mackerel</name>
    <name type="synonym">Scomber vernalis</name>
    <dbReference type="NCBI Taxonomy" id="13677"/>
    <lineage>
        <taxon>Eukaryota</taxon>
        <taxon>Metazoa</taxon>
        <taxon>Chordata</taxon>
        <taxon>Craniata</taxon>
        <taxon>Vertebrata</taxon>
        <taxon>Euteleostomi</taxon>
        <taxon>Actinopterygii</taxon>
        <taxon>Neopterygii</taxon>
        <taxon>Teleostei</taxon>
        <taxon>Neoteleostei</taxon>
        <taxon>Acanthomorphata</taxon>
        <taxon>Pelagiaria</taxon>
        <taxon>Scombriformes</taxon>
        <taxon>Scombridae</taxon>
        <taxon>Scomber</taxon>
    </lineage>
</organism>
<protein>
    <submittedName>
        <fullName evidence="4">Ladderlectin-like</fullName>
    </submittedName>
</protein>
<keyword evidence="5" id="KW-1185">Reference proteome</keyword>
<dbReference type="PROSITE" id="PS00615">
    <property type="entry name" value="C_TYPE_LECTIN_1"/>
    <property type="match status" value="1"/>
</dbReference>
<dbReference type="CDD" id="cd00037">
    <property type="entry name" value="CLECT"/>
    <property type="match status" value="1"/>
</dbReference>
<dbReference type="Pfam" id="PF00059">
    <property type="entry name" value="Lectin_C"/>
    <property type="match status" value="1"/>
</dbReference>
<dbReference type="Proteomes" id="UP001314229">
    <property type="component" value="Unassembled WGS sequence"/>
</dbReference>
<dbReference type="SUPFAM" id="SSF56436">
    <property type="entry name" value="C-type lectin-like"/>
    <property type="match status" value="1"/>
</dbReference>
<gene>
    <name evidence="4" type="ORF">FSCOSCO3_A026247</name>
</gene>
<evidence type="ECO:0000256" key="2">
    <source>
        <dbReference type="SAM" id="SignalP"/>
    </source>
</evidence>
<dbReference type="SMART" id="SM00034">
    <property type="entry name" value="CLECT"/>
    <property type="match status" value="1"/>
</dbReference>
<feature type="chain" id="PRO_5043886477" evidence="2">
    <location>
        <begin position="20"/>
        <end position="167"/>
    </location>
</feature>
<proteinExistence type="predicted"/>
<feature type="domain" description="C-type lectin" evidence="3">
    <location>
        <begin position="43"/>
        <end position="164"/>
    </location>
</feature>
<name>A0AAV1PP06_SCOSC</name>
<dbReference type="InterPro" id="IPR018378">
    <property type="entry name" value="C-type_lectin_CS"/>
</dbReference>
<dbReference type="PROSITE" id="PS50041">
    <property type="entry name" value="C_TYPE_LECTIN_2"/>
    <property type="match status" value="1"/>
</dbReference>
<sequence>MKMLTVFVLLCAMMALVTAQSGPEEQTDLVKRTCRCPWGWTRIRGRCFRYVPYCKRWADAEKYCHYLGGNLASIHNRCEYRAIQRLIACTSRSWYTVAWIGGHDAVQEGTWLWTDGTRFSYRYWCRGEPNNGACRGQHCIQMNYSGCRCWDDDNCQKKKPFVCVRRR</sequence>
<dbReference type="InterPro" id="IPR050111">
    <property type="entry name" value="C-type_lectin/snaclec_domain"/>
</dbReference>
<dbReference type="Gene3D" id="3.10.100.10">
    <property type="entry name" value="Mannose-Binding Protein A, subunit A"/>
    <property type="match status" value="1"/>
</dbReference>
<keyword evidence="1" id="KW-1015">Disulfide bond</keyword>
<reference evidence="4 5" key="1">
    <citation type="submission" date="2024-01" db="EMBL/GenBank/DDBJ databases">
        <authorList>
            <person name="Alioto T."/>
            <person name="Alioto T."/>
            <person name="Gomez Garrido J."/>
        </authorList>
    </citation>
    <scope>NUCLEOTIDE SEQUENCE [LARGE SCALE GENOMIC DNA]</scope>
</reference>
<dbReference type="InterPro" id="IPR016187">
    <property type="entry name" value="CTDL_fold"/>
</dbReference>
<feature type="signal peptide" evidence="2">
    <location>
        <begin position="1"/>
        <end position="19"/>
    </location>
</feature>
<dbReference type="AlphaFoldDB" id="A0AAV1PP06"/>
<dbReference type="InterPro" id="IPR001304">
    <property type="entry name" value="C-type_lectin-like"/>
</dbReference>
<evidence type="ECO:0000313" key="5">
    <source>
        <dbReference type="Proteomes" id="UP001314229"/>
    </source>
</evidence>
<evidence type="ECO:0000256" key="1">
    <source>
        <dbReference type="ARBA" id="ARBA00023157"/>
    </source>
</evidence>
<accession>A0AAV1PP06</accession>
<evidence type="ECO:0000313" key="4">
    <source>
        <dbReference type="EMBL" id="CAK6973344.1"/>
    </source>
</evidence>
<dbReference type="EMBL" id="CAWUFR010000228">
    <property type="protein sequence ID" value="CAK6973344.1"/>
    <property type="molecule type" value="Genomic_DNA"/>
</dbReference>
<comment type="caution">
    <text evidence="4">The sequence shown here is derived from an EMBL/GenBank/DDBJ whole genome shotgun (WGS) entry which is preliminary data.</text>
</comment>
<dbReference type="PANTHER" id="PTHR22803">
    <property type="entry name" value="MANNOSE, PHOSPHOLIPASE, LECTIN RECEPTOR RELATED"/>
    <property type="match status" value="1"/>
</dbReference>
<evidence type="ECO:0000259" key="3">
    <source>
        <dbReference type="PROSITE" id="PS50041"/>
    </source>
</evidence>
<dbReference type="InterPro" id="IPR016186">
    <property type="entry name" value="C-type_lectin-like/link_sf"/>
</dbReference>
<keyword evidence="2" id="KW-0732">Signal</keyword>